<feature type="compositionally biased region" description="Basic and acidic residues" evidence="1">
    <location>
        <begin position="897"/>
        <end position="913"/>
    </location>
</feature>
<dbReference type="InterPro" id="IPR036859">
    <property type="entry name" value="CAP-Gly_dom_sf"/>
</dbReference>
<dbReference type="Pfam" id="PF00651">
    <property type="entry name" value="BTB"/>
    <property type="match status" value="1"/>
</dbReference>
<sequence length="1092" mass="119927">MSATPATPPALQEATRKSTVAWQADLQSLFTQAKDRFPDVVWELSDEDTDASREPEEVWGHKAIVYARAPPSFQARYFSFRPPPVASPVPYSASPTGTLPAQSALSLTLGVDFGQISRSPSPFRAVSPAPSVNTGALLRLPTSINPILFHNELEYLYTGKGFGEAFEFLFDTSESREEGDAEENRIDKLRKDLVFMWRSRLYSDVKIALTGTFSSHNHEATTAIFSSHRFILVSRSPYFRAQFTQWNTSSKNGEPLTLTLPSPPFTPASLHFTLGFLYTGTLVFSHRTFDLDTAFHIMRSATYLDLDSLYDEIQARIVQEMMHGLFHAFLEFNEYENITGGKWGTGGCKCRQCARRAPRVLEFACSEDVKNVALERGARRALVGIFGEGWCTPEFTQLEKKYRDSLVRGLGKRTAPLNIFPLLYASHAALRKLENVVEPWGDVSKEMIMAARKTIDDVIATQAAECFEQVEWMDIMEGDGARFEDGEHVEWIMEALRRGMNEKNAAMLYQVLVESILIRPHPSDPDQAMLSSTSHVRVQVEQTRSDVIRWLRRRWINVRQEGGFEGMQEWALKELAQEIGANEEDLLAPTPTTPKGTPTRGTARAQKADDNDAASAYSLRATILNRNAKGTNDPVKSSAASVRSLARSTHSTASRVSTATTSSRIGLGVRPDSKLTPKDNSRPSSPRSSTFSVDTRPPTRRTATTSSRSTATTSSVTPSEQSTPRPKSSAASIRSTRSNASTLRRPVPVASVRAPSSVARASSTLSSATSNGSTAFETAKSEIPPSTSPPRPRRVSTASTVSNISIQTTSSRVIPPRPASSAAKSTPSPRAKRPAVPPLDPTKLSPVAKRSPSNVSMRSTTSTTSVASRKVITTGPRSTPQARTASGSSSKVAPNVLKDKNTLSRAKSHEKQDSTSTVKGTLKRKSSSDTITEPTSSGATSQTLPRGSTLDIGIPCIISHKKARFRAYARYIGEVEGEAGPWVGVEVPISDSFPDERIDDRPWNDGSWGGVRYFDIGTTPEWEYGDSRIRQRRVEWSTGSQTLRKREGDQLSIERAKRLRSASPAISDMSTSESRGLFVRPQQVLYVVDAVA</sequence>
<dbReference type="AlphaFoldDB" id="A0AAW0FI59"/>
<organism evidence="4 5">
    <name type="scientific">Cerrena zonata</name>
    <dbReference type="NCBI Taxonomy" id="2478898"/>
    <lineage>
        <taxon>Eukaryota</taxon>
        <taxon>Fungi</taxon>
        <taxon>Dikarya</taxon>
        <taxon>Basidiomycota</taxon>
        <taxon>Agaricomycotina</taxon>
        <taxon>Agaricomycetes</taxon>
        <taxon>Polyporales</taxon>
        <taxon>Cerrenaceae</taxon>
        <taxon>Cerrena</taxon>
    </lineage>
</organism>
<evidence type="ECO:0000259" key="3">
    <source>
        <dbReference type="PROSITE" id="PS50245"/>
    </source>
</evidence>
<dbReference type="PROSITE" id="PS50245">
    <property type="entry name" value="CAP_GLY_2"/>
    <property type="match status" value="1"/>
</dbReference>
<dbReference type="PROSITE" id="PS50097">
    <property type="entry name" value="BTB"/>
    <property type="match status" value="1"/>
</dbReference>
<dbReference type="SUPFAM" id="SSF74924">
    <property type="entry name" value="Cap-Gly domain"/>
    <property type="match status" value="1"/>
</dbReference>
<gene>
    <name evidence="4" type="ORF">QCA50_016781</name>
</gene>
<dbReference type="Gene3D" id="3.30.710.10">
    <property type="entry name" value="Potassium Channel Kv1.1, Chain A"/>
    <property type="match status" value="1"/>
</dbReference>
<feature type="domain" description="CAP-Gly" evidence="3">
    <location>
        <begin position="973"/>
        <end position="1030"/>
    </location>
</feature>
<dbReference type="Pfam" id="PF01302">
    <property type="entry name" value="CAP_GLY"/>
    <property type="match status" value="1"/>
</dbReference>
<comment type="caution">
    <text evidence="4">The sequence shown here is derived from an EMBL/GenBank/DDBJ whole genome shotgun (WGS) entry which is preliminary data.</text>
</comment>
<name>A0AAW0FI59_9APHY</name>
<evidence type="ECO:0008006" key="6">
    <source>
        <dbReference type="Google" id="ProtNLM"/>
    </source>
</evidence>
<dbReference type="PANTHER" id="PTHR22427:SF7">
    <property type="entry name" value="GH15728P"/>
    <property type="match status" value="1"/>
</dbReference>
<dbReference type="EMBL" id="JASBNA010000051">
    <property type="protein sequence ID" value="KAK7680271.1"/>
    <property type="molecule type" value="Genomic_DNA"/>
</dbReference>
<dbReference type="SUPFAM" id="SSF54695">
    <property type="entry name" value="POZ domain"/>
    <property type="match status" value="1"/>
</dbReference>
<keyword evidence="5" id="KW-1185">Reference proteome</keyword>
<feature type="compositionally biased region" description="Polar residues" evidence="1">
    <location>
        <begin position="720"/>
        <end position="742"/>
    </location>
</feature>
<feature type="region of interest" description="Disordered" evidence="1">
    <location>
        <begin position="628"/>
        <end position="946"/>
    </location>
</feature>
<feature type="compositionally biased region" description="Polar residues" evidence="1">
    <location>
        <begin position="928"/>
        <end position="946"/>
    </location>
</feature>
<feature type="compositionally biased region" description="Polar residues" evidence="1">
    <location>
        <begin position="875"/>
        <end position="892"/>
    </location>
</feature>
<evidence type="ECO:0000313" key="5">
    <source>
        <dbReference type="Proteomes" id="UP001385951"/>
    </source>
</evidence>
<evidence type="ECO:0000256" key="1">
    <source>
        <dbReference type="SAM" id="MobiDB-lite"/>
    </source>
</evidence>
<dbReference type="InterPro" id="IPR000210">
    <property type="entry name" value="BTB/POZ_dom"/>
</dbReference>
<dbReference type="InterPro" id="IPR011333">
    <property type="entry name" value="SKP1/BTB/POZ_sf"/>
</dbReference>
<dbReference type="Gene3D" id="2.30.30.190">
    <property type="entry name" value="CAP Gly-rich-like domain"/>
    <property type="match status" value="1"/>
</dbReference>
<feature type="compositionally biased region" description="Basic and acidic residues" evidence="1">
    <location>
        <begin position="671"/>
        <end position="681"/>
    </location>
</feature>
<feature type="compositionally biased region" description="Low complexity" evidence="1">
    <location>
        <begin position="700"/>
        <end position="719"/>
    </location>
</feature>
<feature type="domain" description="BTB" evidence="2">
    <location>
        <begin position="203"/>
        <end position="286"/>
    </location>
</feature>
<evidence type="ECO:0000259" key="2">
    <source>
        <dbReference type="PROSITE" id="PS50097"/>
    </source>
</evidence>
<protein>
    <recommendedName>
        <fullName evidence="6">BTB domain-containing protein</fullName>
    </recommendedName>
</protein>
<dbReference type="CDD" id="cd18186">
    <property type="entry name" value="BTB_POZ_ZBTB_KLHL-like"/>
    <property type="match status" value="1"/>
</dbReference>
<feature type="region of interest" description="Disordered" evidence="1">
    <location>
        <begin position="583"/>
        <end position="613"/>
    </location>
</feature>
<dbReference type="PANTHER" id="PTHR22427">
    <property type="entry name" value="GH15728P"/>
    <property type="match status" value="1"/>
</dbReference>
<dbReference type="Proteomes" id="UP001385951">
    <property type="component" value="Unassembled WGS sequence"/>
</dbReference>
<dbReference type="SMART" id="SM00225">
    <property type="entry name" value="BTB"/>
    <property type="match status" value="1"/>
</dbReference>
<feature type="compositionally biased region" description="Low complexity" evidence="1">
    <location>
        <begin position="744"/>
        <end position="775"/>
    </location>
</feature>
<feature type="compositionally biased region" description="Low complexity" evidence="1">
    <location>
        <begin position="588"/>
        <end position="604"/>
    </location>
</feature>
<reference evidence="4 5" key="1">
    <citation type="submission" date="2022-09" db="EMBL/GenBank/DDBJ databases">
        <authorList>
            <person name="Palmer J.M."/>
        </authorList>
    </citation>
    <scope>NUCLEOTIDE SEQUENCE [LARGE SCALE GENOMIC DNA]</scope>
    <source>
        <strain evidence="4 5">DSM 7382</strain>
    </source>
</reference>
<proteinExistence type="predicted"/>
<evidence type="ECO:0000313" key="4">
    <source>
        <dbReference type="EMBL" id="KAK7680271.1"/>
    </source>
</evidence>
<feature type="compositionally biased region" description="Polar residues" evidence="1">
    <location>
        <begin position="801"/>
        <end position="812"/>
    </location>
</feature>
<feature type="compositionally biased region" description="Low complexity" evidence="1">
    <location>
        <begin position="637"/>
        <end position="664"/>
    </location>
</feature>
<accession>A0AAW0FI59</accession>
<dbReference type="InterPro" id="IPR000938">
    <property type="entry name" value="CAP-Gly_domain"/>
</dbReference>
<feature type="compositionally biased region" description="Low complexity" evidence="1">
    <location>
        <begin position="819"/>
        <end position="829"/>
    </location>
</feature>